<keyword evidence="1" id="KW-0812">Transmembrane</keyword>
<dbReference type="EMBL" id="SMKW01000016">
    <property type="protein sequence ID" value="TDD51375.1"/>
    <property type="molecule type" value="Genomic_DNA"/>
</dbReference>
<dbReference type="AlphaFoldDB" id="A0A4R4Z0J9"/>
<comment type="caution">
    <text evidence="2">The sequence shown here is derived from an EMBL/GenBank/DDBJ whole genome shotgun (WGS) entry which is preliminary data.</text>
</comment>
<protein>
    <submittedName>
        <fullName evidence="2">Uncharacterized protein</fullName>
    </submittedName>
</protein>
<evidence type="ECO:0000313" key="2">
    <source>
        <dbReference type="EMBL" id="TDD51375.1"/>
    </source>
</evidence>
<feature type="transmembrane region" description="Helical" evidence="1">
    <location>
        <begin position="6"/>
        <end position="29"/>
    </location>
</feature>
<proteinExistence type="predicted"/>
<evidence type="ECO:0000256" key="1">
    <source>
        <dbReference type="SAM" id="Phobius"/>
    </source>
</evidence>
<dbReference type="Proteomes" id="UP000294947">
    <property type="component" value="Unassembled WGS sequence"/>
</dbReference>
<dbReference type="OrthoDB" id="9866524at2"/>
<name>A0A4R4Z0J9_9PSEU</name>
<gene>
    <name evidence="2" type="ORF">E1288_14420</name>
</gene>
<keyword evidence="1" id="KW-1133">Transmembrane helix</keyword>
<evidence type="ECO:0000313" key="3">
    <source>
        <dbReference type="Proteomes" id="UP000294947"/>
    </source>
</evidence>
<reference evidence="2 3" key="1">
    <citation type="submission" date="2019-03" db="EMBL/GenBank/DDBJ databases">
        <title>Draft genome sequences of novel Actinobacteria.</title>
        <authorList>
            <person name="Sahin N."/>
            <person name="Ay H."/>
            <person name="Saygin H."/>
        </authorList>
    </citation>
    <scope>NUCLEOTIDE SEQUENCE [LARGE SCALE GENOMIC DNA]</scope>
    <source>
        <strain evidence="2 3">7K502</strain>
    </source>
</reference>
<organism evidence="2 3">
    <name type="scientific">Saccharopolyspora elongata</name>
    <dbReference type="NCBI Taxonomy" id="2530387"/>
    <lineage>
        <taxon>Bacteria</taxon>
        <taxon>Bacillati</taxon>
        <taxon>Actinomycetota</taxon>
        <taxon>Actinomycetes</taxon>
        <taxon>Pseudonocardiales</taxon>
        <taxon>Pseudonocardiaceae</taxon>
        <taxon>Saccharopolyspora</taxon>
    </lineage>
</organism>
<accession>A0A4R4Z0J9</accession>
<keyword evidence="3" id="KW-1185">Reference proteome</keyword>
<sequence length="137" mass="14955">MILLNLIQYPIGYLAVLGVFAAVAGVLAVMPIRGGTGQHAGAGPGAVMVWQLTEALEAERSAAVSIETADDPAPEEEIRWPEEPVAEYVGRHRLWWDIDEHPQLPVDVRLGCPPRRVVWDAWPGERACELPRVLGSS</sequence>
<dbReference type="RefSeq" id="WP_132485211.1">
    <property type="nucleotide sequence ID" value="NZ_SMKW01000016.1"/>
</dbReference>
<keyword evidence="1" id="KW-0472">Membrane</keyword>